<feature type="domain" description="MAP kinase-activating death" evidence="5">
    <location>
        <begin position="535"/>
        <end position="609"/>
    </location>
</feature>
<evidence type="ECO:0000259" key="5">
    <source>
        <dbReference type="Pfam" id="PF23629"/>
    </source>
</evidence>
<feature type="compositionally biased region" description="Basic and acidic residues" evidence="4">
    <location>
        <begin position="306"/>
        <end position="315"/>
    </location>
</feature>
<dbReference type="InterPro" id="IPR039980">
    <property type="entry name" value="MADD"/>
</dbReference>
<dbReference type="GO" id="GO:0016020">
    <property type="term" value="C:membrane"/>
    <property type="evidence" value="ECO:0007669"/>
    <property type="project" value="UniProtKB-SubCell"/>
</dbReference>
<dbReference type="InterPro" id="IPR056574">
    <property type="entry name" value="Death_MADD"/>
</dbReference>
<dbReference type="Pfam" id="PF23629">
    <property type="entry name" value="Death_MADD"/>
    <property type="match status" value="1"/>
</dbReference>
<organism evidence="7">
    <name type="scientific">Rhipicephalus appendiculatus</name>
    <name type="common">Brown ear tick</name>
    <dbReference type="NCBI Taxonomy" id="34631"/>
    <lineage>
        <taxon>Eukaryota</taxon>
        <taxon>Metazoa</taxon>
        <taxon>Ecdysozoa</taxon>
        <taxon>Arthropoda</taxon>
        <taxon>Chelicerata</taxon>
        <taxon>Arachnida</taxon>
        <taxon>Acari</taxon>
        <taxon>Parasitiformes</taxon>
        <taxon>Ixodida</taxon>
        <taxon>Ixodoidea</taxon>
        <taxon>Ixodidae</taxon>
        <taxon>Rhipicephalinae</taxon>
        <taxon>Rhipicephalus</taxon>
        <taxon>Rhipicephalus</taxon>
    </lineage>
</organism>
<dbReference type="GO" id="GO:0005085">
    <property type="term" value="F:guanyl-nucleotide exchange factor activity"/>
    <property type="evidence" value="ECO:0007669"/>
    <property type="project" value="UniProtKB-KW"/>
</dbReference>
<feature type="compositionally biased region" description="Polar residues" evidence="4">
    <location>
        <begin position="67"/>
        <end position="96"/>
    </location>
</feature>
<name>A0A131YQW5_RHIAP</name>
<evidence type="ECO:0000256" key="1">
    <source>
        <dbReference type="ARBA" id="ARBA00004370"/>
    </source>
</evidence>
<feature type="compositionally biased region" description="Low complexity" evidence="4">
    <location>
        <begin position="464"/>
        <end position="489"/>
    </location>
</feature>
<feature type="region of interest" description="Disordered" evidence="4">
    <location>
        <begin position="214"/>
        <end position="315"/>
    </location>
</feature>
<reference evidence="7" key="1">
    <citation type="journal article" date="2016" name="Ticks Tick Borne Dis.">
        <title>De novo assembly and annotation of the salivary gland transcriptome of Rhipicephalus appendiculatus male and female ticks during blood feeding.</title>
        <authorList>
            <person name="de Castro M.H."/>
            <person name="de Klerk D."/>
            <person name="Pienaar R."/>
            <person name="Latif A.A."/>
            <person name="Rees D.J."/>
            <person name="Mans B.J."/>
        </authorList>
    </citation>
    <scope>NUCLEOTIDE SEQUENCE</scope>
    <source>
        <tissue evidence="7">Salivary glands</tissue>
    </source>
</reference>
<dbReference type="InterPro" id="IPR057469">
    <property type="entry name" value="PH_MADD"/>
</dbReference>
<feature type="region of interest" description="Disordered" evidence="4">
    <location>
        <begin position="66"/>
        <end position="96"/>
    </location>
</feature>
<feature type="domain" description="MAP kinase-activating death" evidence="6">
    <location>
        <begin position="744"/>
        <end position="834"/>
    </location>
</feature>
<dbReference type="PANTHER" id="PTHR13008">
    <property type="entry name" value="MAP-KINASE ACTIVATING DEATH DOMAIN PROTEIN MADD /DENN/AEX-3 C.ELEGANS"/>
    <property type="match status" value="1"/>
</dbReference>
<dbReference type="Pfam" id="PF25328">
    <property type="entry name" value="PH_MADD"/>
    <property type="match status" value="1"/>
</dbReference>
<dbReference type="GO" id="GO:0042981">
    <property type="term" value="P:regulation of apoptotic process"/>
    <property type="evidence" value="ECO:0007669"/>
    <property type="project" value="TreeGrafter"/>
</dbReference>
<dbReference type="GO" id="GO:0032483">
    <property type="term" value="P:regulation of Rab protein signal transduction"/>
    <property type="evidence" value="ECO:0007669"/>
    <property type="project" value="TreeGrafter"/>
</dbReference>
<keyword evidence="3" id="KW-0472">Membrane</keyword>
<protein>
    <submittedName>
        <fullName evidence="7">Mapk activating protein denn</fullName>
    </submittedName>
</protein>
<dbReference type="PANTHER" id="PTHR13008:SF7">
    <property type="entry name" value="MAP KINASE-ACTIVATING DEATH DOMAIN PROTEIN"/>
    <property type="match status" value="1"/>
</dbReference>
<comment type="subcellular location">
    <subcellularLocation>
        <location evidence="1">Membrane</location>
    </subcellularLocation>
</comment>
<feature type="compositionally biased region" description="Polar residues" evidence="4">
    <location>
        <begin position="244"/>
        <end position="269"/>
    </location>
</feature>
<evidence type="ECO:0000256" key="2">
    <source>
        <dbReference type="ARBA" id="ARBA00022658"/>
    </source>
</evidence>
<proteinExistence type="predicted"/>
<feature type="compositionally biased region" description="Polar residues" evidence="4">
    <location>
        <begin position="289"/>
        <end position="302"/>
    </location>
</feature>
<feature type="region of interest" description="Disordered" evidence="4">
    <location>
        <begin position="464"/>
        <end position="495"/>
    </location>
</feature>
<dbReference type="AlphaFoldDB" id="A0A131YQW5"/>
<evidence type="ECO:0000259" key="6">
    <source>
        <dbReference type="Pfam" id="PF25328"/>
    </source>
</evidence>
<dbReference type="GO" id="GO:0005829">
    <property type="term" value="C:cytosol"/>
    <property type="evidence" value="ECO:0007669"/>
    <property type="project" value="TreeGrafter"/>
</dbReference>
<sequence>MSTVSSELNGFAAHTSNVIQGISGLFGNRVSAAVKGRERAPPFGPFPKANMGRRGPVERTPLIKHITPQQGRRVQPQEQPRSVQTFEEQSSTQSDNQQFLKDVLNSVVNGEGIKWFKKNRIARLMEDESYRNVVVLRLNRTLERRVGPDGHIKDVMISKAVYKGTLRMLQLVIGGLEHSYTNCGIGGMASAMQVLEIAHTHFWTKDLGAEAGMQESVSSSTRGSISAAFRPQSTEPSSFLDHSAASSRKNSLCAQDGRCNNRSSDTTPFGSGEHLNRQPGDSLRADDITASSSDIYGNNSPVDASPQRDDRCSFDRGSLVDHRFSLTDMSQHAPPPPHQQHPPPQMNVIPSTGSIDHSNEPSDMFRGLLNAKKLVLSKLTSIDSEVSDAGTSQGSDLTVPSGNVSDTGSMTMNPAFFRQSRGGSNASFRSTVSDSEVEAGGFMMSRQMRASSIWSTKSSLSGGFGFTSGSRNPSGSQAGQGASPSTPTRSSPPPQCRTYIYQGLIGKDRANIWSEPQFWEDAFFDAVAQERDLIGMDQQPGVLMERYRTLSSPEKKRLEHDEDRLLSTLLSNLIAFMLMMEVPVDEIRRRARRLLGKCHISLVYSAEINTMLDTLDCVDQNGTRIRKYGNEIDLKPLGSRQMQSQCFTVHTTTNTDDEEVRFLEVRDDGLVLRGANGVVIERWWYERLVNMSYCPKNKVLCLWRRSSGQTQLHKYYTKKCKDMYYCIKEAMERAAAQGNVLKSGTELGGEFPVLDLTTREGGILQVCMEGVGLLFANSKFFVRIENIKRCYTQKDIIFVLEEYNPKTHRIIERKYESKMANDICYAVLCVFSYVVSGDPRPSHP</sequence>
<feature type="region of interest" description="Disordered" evidence="4">
    <location>
        <begin position="327"/>
        <end position="357"/>
    </location>
</feature>
<keyword evidence="2" id="KW-0344">Guanine-nucleotide releasing factor</keyword>
<dbReference type="EMBL" id="GEDV01008276">
    <property type="protein sequence ID" value="JAP80281.1"/>
    <property type="molecule type" value="Transcribed_RNA"/>
</dbReference>
<evidence type="ECO:0000313" key="7">
    <source>
        <dbReference type="EMBL" id="JAP80281.1"/>
    </source>
</evidence>
<evidence type="ECO:0000256" key="4">
    <source>
        <dbReference type="SAM" id="MobiDB-lite"/>
    </source>
</evidence>
<accession>A0A131YQW5</accession>
<feature type="region of interest" description="Disordered" evidence="4">
    <location>
        <begin position="386"/>
        <end position="406"/>
    </location>
</feature>
<evidence type="ECO:0000256" key="3">
    <source>
        <dbReference type="ARBA" id="ARBA00023136"/>
    </source>
</evidence>
<feature type="compositionally biased region" description="Pro residues" evidence="4">
    <location>
        <begin position="333"/>
        <end position="345"/>
    </location>
</feature>
<feature type="compositionally biased region" description="Polar residues" evidence="4">
    <location>
        <begin position="215"/>
        <end position="224"/>
    </location>
</feature>